<sequence>MNRLEIYENKTKLWMLMGLIALVGIGFLIPIVLYLTGSNEISLFFFLLSIAIEGLLIWVASKWAARIRTKSPCLIVEEDSITIFPNPGNGINLLKTEIDGAIPYSINGQKFIGLALRNEEEKLEELPPAVKRTVSLNKKTGFPIFNVHLNYISNKDLQAVLQQFEAIGLPLGTEPKNQRDNEVRM</sequence>
<name>A0A7X2S5P6_9BACI</name>
<comment type="caution">
    <text evidence="2">The sequence shown here is derived from an EMBL/GenBank/DDBJ whole genome shotgun (WGS) entry which is preliminary data.</text>
</comment>
<keyword evidence="1" id="KW-1133">Transmembrane helix</keyword>
<dbReference type="Proteomes" id="UP000434639">
    <property type="component" value="Unassembled WGS sequence"/>
</dbReference>
<keyword evidence="1" id="KW-0472">Membrane</keyword>
<keyword evidence="1" id="KW-0812">Transmembrane</keyword>
<evidence type="ECO:0000313" key="2">
    <source>
        <dbReference type="EMBL" id="MTH53738.1"/>
    </source>
</evidence>
<gene>
    <name evidence="2" type="ORF">GKZ89_10010</name>
</gene>
<feature type="transmembrane region" description="Helical" evidence="1">
    <location>
        <begin position="41"/>
        <end position="60"/>
    </location>
</feature>
<evidence type="ECO:0000313" key="3">
    <source>
        <dbReference type="Proteomes" id="UP000434639"/>
    </source>
</evidence>
<proteinExistence type="predicted"/>
<dbReference type="OrthoDB" id="2850020at2"/>
<feature type="transmembrane region" description="Helical" evidence="1">
    <location>
        <begin position="12"/>
        <end position="35"/>
    </location>
</feature>
<keyword evidence="3" id="KW-1185">Reference proteome</keyword>
<reference evidence="2 3" key="1">
    <citation type="journal article" date="2017" name="Int. J. Syst. Evol. Microbiol.">
        <title>Bacillus mangrovi sp. nov., isolated from a sediment sample from a mangrove forest.</title>
        <authorList>
            <person name="Gupta V."/>
            <person name="Singh P.K."/>
            <person name="Korpole S."/>
            <person name="Tanuku N.R.S."/>
            <person name="Pinnaka A.K."/>
        </authorList>
    </citation>
    <scope>NUCLEOTIDE SEQUENCE [LARGE SCALE GENOMIC DNA]</scope>
    <source>
        <strain evidence="2 3">KCTC 33872</strain>
    </source>
</reference>
<organism evidence="2 3">
    <name type="scientific">Metabacillus mangrovi</name>
    <dbReference type="NCBI Taxonomy" id="1491830"/>
    <lineage>
        <taxon>Bacteria</taxon>
        <taxon>Bacillati</taxon>
        <taxon>Bacillota</taxon>
        <taxon>Bacilli</taxon>
        <taxon>Bacillales</taxon>
        <taxon>Bacillaceae</taxon>
        <taxon>Metabacillus</taxon>
    </lineage>
</organism>
<dbReference type="InterPro" id="IPR048136">
    <property type="entry name" value="STM3941-like"/>
</dbReference>
<dbReference type="AlphaFoldDB" id="A0A7X2S5P6"/>
<dbReference type="NCBIfam" id="NF041635">
    <property type="entry name" value="STM3941_fam"/>
    <property type="match status" value="1"/>
</dbReference>
<protein>
    <submittedName>
        <fullName evidence="2">Uncharacterized protein</fullName>
    </submittedName>
</protein>
<accession>A0A7X2S5P6</accession>
<dbReference type="EMBL" id="WMIB01000008">
    <property type="protein sequence ID" value="MTH53738.1"/>
    <property type="molecule type" value="Genomic_DNA"/>
</dbReference>
<dbReference type="RefSeq" id="WP_155112269.1">
    <property type="nucleotide sequence ID" value="NZ_WMIB01000008.1"/>
</dbReference>
<evidence type="ECO:0000256" key="1">
    <source>
        <dbReference type="SAM" id="Phobius"/>
    </source>
</evidence>